<proteinExistence type="predicted"/>
<name>A0ABD3M682_9STRA</name>
<feature type="compositionally biased region" description="Low complexity" evidence="1">
    <location>
        <begin position="1"/>
        <end position="18"/>
    </location>
</feature>
<accession>A0ABD3M682</accession>
<organism evidence="2 3">
    <name type="scientific">Discostella pseudostelligera</name>
    <dbReference type="NCBI Taxonomy" id="259834"/>
    <lineage>
        <taxon>Eukaryota</taxon>
        <taxon>Sar</taxon>
        <taxon>Stramenopiles</taxon>
        <taxon>Ochrophyta</taxon>
        <taxon>Bacillariophyta</taxon>
        <taxon>Coscinodiscophyceae</taxon>
        <taxon>Thalassiosirophycidae</taxon>
        <taxon>Stephanodiscales</taxon>
        <taxon>Stephanodiscaceae</taxon>
        <taxon>Discostella</taxon>
    </lineage>
</organism>
<dbReference type="AlphaFoldDB" id="A0ABD3M682"/>
<dbReference type="EMBL" id="JALLBG020000206">
    <property type="protein sequence ID" value="KAL3759253.1"/>
    <property type="molecule type" value="Genomic_DNA"/>
</dbReference>
<keyword evidence="3" id="KW-1185">Reference proteome</keyword>
<evidence type="ECO:0000313" key="2">
    <source>
        <dbReference type="EMBL" id="KAL3759253.1"/>
    </source>
</evidence>
<evidence type="ECO:0000313" key="3">
    <source>
        <dbReference type="Proteomes" id="UP001530293"/>
    </source>
</evidence>
<feature type="region of interest" description="Disordered" evidence="1">
    <location>
        <begin position="148"/>
        <end position="178"/>
    </location>
</feature>
<feature type="region of interest" description="Disordered" evidence="1">
    <location>
        <begin position="361"/>
        <end position="397"/>
    </location>
</feature>
<protein>
    <submittedName>
        <fullName evidence="2">Uncharacterized protein</fullName>
    </submittedName>
</protein>
<evidence type="ECO:0000256" key="1">
    <source>
        <dbReference type="SAM" id="MobiDB-lite"/>
    </source>
</evidence>
<feature type="region of interest" description="Disordered" evidence="1">
    <location>
        <begin position="1"/>
        <end position="20"/>
    </location>
</feature>
<feature type="region of interest" description="Disordered" evidence="1">
    <location>
        <begin position="69"/>
        <end position="106"/>
    </location>
</feature>
<gene>
    <name evidence="2" type="ORF">ACHAWU_002054</name>
</gene>
<reference evidence="2 3" key="1">
    <citation type="submission" date="2024-10" db="EMBL/GenBank/DDBJ databases">
        <title>Updated reference genomes for cyclostephanoid diatoms.</title>
        <authorList>
            <person name="Roberts W.R."/>
            <person name="Alverson A.J."/>
        </authorList>
    </citation>
    <scope>NUCLEOTIDE SEQUENCE [LARGE SCALE GENOMIC DNA]</scope>
    <source>
        <strain evidence="2 3">AJA232-27</strain>
    </source>
</reference>
<comment type="caution">
    <text evidence="2">The sequence shown here is derived from an EMBL/GenBank/DDBJ whole genome shotgun (WGS) entry which is preliminary data.</text>
</comment>
<sequence length="600" mass="66846">MMSMSPSSTSLLTSSSSSSHHRSCSGAAALALYLPPSTPAILHHHHHQFRSRRRRNHFDHRITSFYHDTSLHYKEPNSRNTSDDHNDASNNNNNNGGGGGGDSSGNNNSINNFNVWSVLANTERWIVDTLDKSNSAEAARRLHNAETIEKQQQQQQKNKLHFADEKVVPPPPPKDNPYARKEISYVCETQPDLLSVVGGIFRRVREARELGESHGRNVGMAKTPGLGDMSLPTTMRQTNVVVIPNCNELDQFHTFDNLVMAINQARRAARDFVIKKEETEENGYGGDHDSSKDWVVSINCAHLHPQYGMLTPKEQLASLQKEDNEMEVDVNLQEYKKRRDEARRSPYPSVIVEVLSTPPADFGSQRRRSHVEEQEASSAAAMRMQDESTTAAVRKDTVDSDVTNEDVKRLEALFAMSAATKTKSSMDDPFYDALGEAFGNKQIISQTPLSMAQNWVLQNDPAFQEETSTFTTSNTRHVDAAYEYVFVNLAMLNAEEEDADMSTTTSSSSSSSSNNNNIQSSSSSSSTENKKSKRGQRSYVVLPNFVPTSATSFDRFAGQVSNIIRAIPSMAEKVMISTYHPEHVEKSTRSPVPIVVITWK</sequence>
<dbReference type="Proteomes" id="UP001530293">
    <property type="component" value="Unassembled WGS sequence"/>
</dbReference>
<feature type="compositionally biased region" description="Basic and acidic residues" evidence="1">
    <location>
        <begin position="69"/>
        <end position="87"/>
    </location>
</feature>
<feature type="compositionally biased region" description="Low complexity" evidence="1">
    <location>
        <begin position="502"/>
        <end position="527"/>
    </location>
</feature>
<feature type="region of interest" description="Disordered" evidence="1">
    <location>
        <begin position="497"/>
        <end position="535"/>
    </location>
</feature>